<dbReference type="GO" id="GO:0016491">
    <property type="term" value="F:oxidoreductase activity"/>
    <property type="evidence" value="ECO:0007669"/>
    <property type="project" value="TreeGrafter"/>
</dbReference>
<dbReference type="PRINTS" id="PR00081">
    <property type="entry name" value="GDHRDH"/>
</dbReference>
<evidence type="ECO:0000313" key="2">
    <source>
        <dbReference type="Proteomes" id="UP000294829"/>
    </source>
</evidence>
<organism evidence="1 2">
    <name type="scientific">Sapientia aquatica</name>
    <dbReference type="NCBI Taxonomy" id="1549640"/>
    <lineage>
        <taxon>Bacteria</taxon>
        <taxon>Pseudomonadati</taxon>
        <taxon>Pseudomonadota</taxon>
        <taxon>Betaproteobacteria</taxon>
        <taxon>Burkholderiales</taxon>
        <taxon>Oxalobacteraceae</taxon>
        <taxon>Sapientia</taxon>
    </lineage>
</organism>
<proteinExistence type="predicted"/>
<evidence type="ECO:0000313" key="1">
    <source>
        <dbReference type="EMBL" id="TDK68752.1"/>
    </source>
</evidence>
<dbReference type="InterPro" id="IPR051468">
    <property type="entry name" value="Fungal_SecMetab_SDRs"/>
</dbReference>
<sequence length="239" mass="25543">MHTAEHSALAASPAALIIGATGGIGNALLTQLQSSQRFATVLGCARSDYIRLDLLDESTIAHAAQEVAAHTNDLRLIIDATGTLHGEGCEVEKSWKQLEPLAMAKSFAINAIGPALIMKHFLPLLATQERSVFTTLSARVGSIGDNQLGGWYSYRASKAALNQLMKTASIELRRTKPHAICVALHPGTVQTALSHQFVKSAPNVVSPEIAAQRLLQVIENLSSADNGGFFDHNGKTVEW</sequence>
<gene>
    <name evidence="1" type="ORF">E2I14_01375</name>
</gene>
<dbReference type="PANTHER" id="PTHR43544:SF12">
    <property type="entry name" value="NAD(P)-BINDING ROSSMANN-FOLD SUPERFAMILY PROTEIN"/>
    <property type="match status" value="1"/>
</dbReference>
<dbReference type="Pfam" id="PF00106">
    <property type="entry name" value="adh_short"/>
    <property type="match status" value="1"/>
</dbReference>
<dbReference type="InterPro" id="IPR002347">
    <property type="entry name" value="SDR_fam"/>
</dbReference>
<dbReference type="InterPro" id="IPR036291">
    <property type="entry name" value="NAD(P)-bd_dom_sf"/>
</dbReference>
<dbReference type="EMBL" id="SMYL01000001">
    <property type="protein sequence ID" value="TDK68752.1"/>
    <property type="molecule type" value="Genomic_DNA"/>
</dbReference>
<dbReference type="SUPFAM" id="SSF51735">
    <property type="entry name" value="NAD(P)-binding Rossmann-fold domains"/>
    <property type="match status" value="1"/>
</dbReference>
<dbReference type="OrthoDB" id="9785826at2"/>
<protein>
    <submittedName>
        <fullName evidence="1">SDR family NAD(P)-dependent oxidoreductase</fullName>
    </submittedName>
</protein>
<keyword evidence="2" id="KW-1185">Reference proteome</keyword>
<dbReference type="CDD" id="cd05325">
    <property type="entry name" value="carb_red_sniffer_like_SDR_c"/>
    <property type="match status" value="1"/>
</dbReference>
<name>A0A4R5W6J1_9BURK</name>
<dbReference type="AlphaFoldDB" id="A0A4R5W6J1"/>
<dbReference type="GO" id="GO:0005737">
    <property type="term" value="C:cytoplasm"/>
    <property type="evidence" value="ECO:0007669"/>
    <property type="project" value="TreeGrafter"/>
</dbReference>
<dbReference type="Proteomes" id="UP000294829">
    <property type="component" value="Unassembled WGS sequence"/>
</dbReference>
<comment type="caution">
    <text evidence="1">The sequence shown here is derived from an EMBL/GenBank/DDBJ whole genome shotgun (WGS) entry which is preliminary data.</text>
</comment>
<dbReference type="Gene3D" id="3.40.50.720">
    <property type="entry name" value="NAD(P)-binding Rossmann-like Domain"/>
    <property type="match status" value="1"/>
</dbReference>
<accession>A0A4R5W6J1</accession>
<reference evidence="1 2" key="1">
    <citation type="submission" date="2019-03" db="EMBL/GenBank/DDBJ databases">
        <title>Sapientia aquatica gen. nov., sp. nov., isolated from a crater lake.</title>
        <authorList>
            <person name="Felfoldi T."/>
            <person name="Szabo A."/>
            <person name="Toth E."/>
            <person name="Schumann P."/>
            <person name="Keki Z."/>
            <person name="Marialigeti K."/>
            <person name="Mathe I."/>
        </authorList>
    </citation>
    <scope>NUCLEOTIDE SEQUENCE [LARGE SCALE GENOMIC DNA]</scope>
    <source>
        <strain evidence="1 2">SA-152</strain>
    </source>
</reference>
<dbReference type="PANTHER" id="PTHR43544">
    <property type="entry name" value="SHORT-CHAIN DEHYDROGENASE/REDUCTASE"/>
    <property type="match status" value="1"/>
</dbReference>